<feature type="transmembrane region" description="Helical" evidence="1">
    <location>
        <begin position="43"/>
        <end position="62"/>
    </location>
</feature>
<proteinExistence type="predicted"/>
<reference evidence="2 3" key="1">
    <citation type="submission" date="2016-04" db="EMBL/GenBank/DDBJ databases">
        <authorList>
            <consortium name="Pathogen Informatics"/>
        </authorList>
    </citation>
    <scope>NUCLEOTIDE SEQUENCE [LARGE SCALE GENOMIC DNA]</scope>
    <source>
        <strain evidence="2 3">H044680328</strain>
    </source>
</reference>
<keyword evidence="3" id="KW-1185">Reference proteome</keyword>
<dbReference type="PATRIC" id="fig|123899.6.peg.3610"/>
<organism evidence="2 3">
    <name type="scientific">Bordetella trematum</name>
    <dbReference type="NCBI Taxonomy" id="123899"/>
    <lineage>
        <taxon>Bacteria</taxon>
        <taxon>Pseudomonadati</taxon>
        <taxon>Pseudomonadota</taxon>
        <taxon>Betaproteobacteria</taxon>
        <taxon>Burkholderiales</taxon>
        <taxon>Alcaligenaceae</taxon>
        <taxon>Bordetella</taxon>
    </lineage>
</organism>
<dbReference type="KEGG" id="btrm:SAMEA390648703607"/>
<dbReference type="Proteomes" id="UP000076825">
    <property type="component" value="Chromosome 1"/>
</dbReference>
<dbReference type="RefSeq" id="WP_063492347.1">
    <property type="nucleotide sequence ID" value="NZ_CP016340.1"/>
</dbReference>
<accession>A0A157R3J5</accession>
<sequence length="116" mass="12101">MLKKLPSIALFGSLTLSLANLIAAILGLAPALAWATGWNAPAIVAIPLAIAAYGWLIISWVNSLMSNRAGTVIYALNILLAPFGYAHAGLPYLLGLALALSPVPFYVGLKNASNRT</sequence>
<name>A0A157R3J5_9BORD</name>
<evidence type="ECO:0000256" key="1">
    <source>
        <dbReference type="SAM" id="Phobius"/>
    </source>
</evidence>
<dbReference type="GeneID" id="56589158"/>
<dbReference type="EMBL" id="LT546645">
    <property type="protein sequence ID" value="SAI73307.1"/>
    <property type="molecule type" value="Genomic_DNA"/>
</dbReference>
<keyword evidence="1" id="KW-0812">Transmembrane</keyword>
<keyword evidence="1" id="KW-0472">Membrane</keyword>
<protein>
    <submittedName>
        <fullName evidence="2">Uncharacterized protein</fullName>
    </submittedName>
</protein>
<evidence type="ECO:0000313" key="3">
    <source>
        <dbReference type="Proteomes" id="UP000076825"/>
    </source>
</evidence>
<evidence type="ECO:0000313" key="2">
    <source>
        <dbReference type="EMBL" id="SAI73307.1"/>
    </source>
</evidence>
<gene>
    <name evidence="2" type="ORF">SAMEA3906487_03607</name>
</gene>
<dbReference type="AlphaFoldDB" id="A0A157R3J5"/>
<keyword evidence="1" id="KW-1133">Transmembrane helix</keyword>
<feature type="transmembrane region" description="Helical" evidence="1">
    <location>
        <begin position="69"/>
        <end position="86"/>
    </location>
</feature>